<evidence type="ECO:0000313" key="2">
    <source>
        <dbReference type="Proteomes" id="UP001552299"/>
    </source>
</evidence>
<dbReference type="PANTHER" id="PTHR48235">
    <property type="entry name" value="OS01G0916700 PROTEIN"/>
    <property type="match status" value="1"/>
</dbReference>
<sequence>MPSQLPSQSVPHRRHHHHHHFHCHCFPLLHRHHHHHLLFAKFAPSPLLCPCPLHHNHHHHHHFNSCSSNLHLLAINPRVISSIPPNPCPVPAGFFSGCPTVSTAAEALVSESGVEPMDQSEVLKLEDPGEEEELEDVFVLTDEWREFFAKSEAKRRMDKQQKNEHRK</sequence>
<keyword evidence="2" id="KW-1185">Reference proteome</keyword>
<dbReference type="Proteomes" id="UP001552299">
    <property type="component" value="Unassembled WGS sequence"/>
</dbReference>
<dbReference type="AlphaFoldDB" id="A0ABD0TZY5"/>
<accession>A0ABD0TZY5</accession>
<proteinExistence type="predicted"/>
<dbReference type="EMBL" id="JANQDX010000019">
    <property type="protein sequence ID" value="KAL0905230.1"/>
    <property type="molecule type" value="Genomic_DNA"/>
</dbReference>
<gene>
    <name evidence="1" type="ORF">M5K25_027419</name>
</gene>
<dbReference type="PANTHER" id="PTHR48235:SF1">
    <property type="entry name" value="OS01G0916700 PROTEIN"/>
    <property type="match status" value="1"/>
</dbReference>
<evidence type="ECO:0000313" key="1">
    <source>
        <dbReference type="EMBL" id="KAL0905230.1"/>
    </source>
</evidence>
<organism evidence="1 2">
    <name type="scientific">Dendrobium thyrsiflorum</name>
    <name type="common">Pinecone-like raceme dendrobium</name>
    <name type="synonym">Orchid</name>
    <dbReference type="NCBI Taxonomy" id="117978"/>
    <lineage>
        <taxon>Eukaryota</taxon>
        <taxon>Viridiplantae</taxon>
        <taxon>Streptophyta</taxon>
        <taxon>Embryophyta</taxon>
        <taxon>Tracheophyta</taxon>
        <taxon>Spermatophyta</taxon>
        <taxon>Magnoliopsida</taxon>
        <taxon>Liliopsida</taxon>
        <taxon>Asparagales</taxon>
        <taxon>Orchidaceae</taxon>
        <taxon>Epidendroideae</taxon>
        <taxon>Malaxideae</taxon>
        <taxon>Dendrobiinae</taxon>
        <taxon>Dendrobium</taxon>
    </lineage>
</organism>
<reference evidence="1 2" key="1">
    <citation type="journal article" date="2024" name="Plant Biotechnol. J.">
        <title>Dendrobium thyrsiflorum genome and its molecular insights into genes involved in important horticultural traits.</title>
        <authorList>
            <person name="Chen B."/>
            <person name="Wang J.Y."/>
            <person name="Zheng P.J."/>
            <person name="Li K.L."/>
            <person name="Liang Y.M."/>
            <person name="Chen X.F."/>
            <person name="Zhang C."/>
            <person name="Zhao X."/>
            <person name="He X."/>
            <person name="Zhang G.Q."/>
            <person name="Liu Z.J."/>
            <person name="Xu Q."/>
        </authorList>
    </citation>
    <scope>NUCLEOTIDE SEQUENCE [LARGE SCALE GENOMIC DNA]</scope>
    <source>
        <strain evidence="1">GZMU011</strain>
    </source>
</reference>
<protein>
    <submittedName>
        <fullName evidence="1">Uncharacterized protein</fullName>
    </submittedName>
</protein>
<comment type="caution">
    <text evidence="1">The sequence shown here is derived from an EMBL/GenBank/DDBJ whole genome shotgun (WGS) entry which is preliminary data.</text>
</comment>
<name>A0ABD0TZY5_DENTH</name>